<proteinExistence type="predicted"/>
<organism evidence="1 2">
    <name type="scientific">Mycobacterium tuberculosis</name>
    <dbReference type="NCBI Taxonomy" id="1773"/>
    <lineage>
        <taxon>Bacteria</taxon>
        <taxon>Bacillati</taxon>
        <taxon>Actinomycetota</taxon>
        <taxon>Actinomycetes</taxon>
        <taxon>Mycobacteriales</taxon>
        <taxon>Mycobacteriaceae</taxon>
        <taxon>Mycobacterium</taxon>
        <taxon>Mycobacterium tuberculosis complex</taxon>
    </lineage>
</organism>
<comment type="caution">
    <text evidence="1">The sequence shown here is derived from an EMBL/GenBank/DDBJ whole genome shotgun (WGS) entry which is preliminary data.</text>
</comment>
<evidence type="ECO:0000313" key="2">
    <source>
        <dbReference type="Proteomes" id="UP000039021"/>
    </source>
</evidence>
<dbReference type="EMBL" id="CSBK01000787">
    <property type="protein sequence ID" value="COX91349.1"/>
    <property type="molecule type" value="Genomic_DNA"/>
</dbReference>
<dbReference type="AlphaFoldDB" id="A0A916LAS1"/>
<accession>A0A916LAS1</accession>
<name>A0A916LAS1_MYCTX</name>
<reference evidence="2" key="1">
    <citation type="submission" date="2015-03" db="EMBL/GenBank/DDBJ databases">
        <authorList>
            <consortium name="Pathogen Informatics"/>
        </authorList>
    </citation>
    <scope>NUCLEOTIDE SEQUENCE [LARGE SCALE GENOMIC DNA]</scope>
    <source>
        <strain evidence="2">N09902308</strain>
    </source>
</reference>
<evidence type="ECO:0000313" key="1">
    <source>
        <dbReference type="EMBL" id="COX91349.1"/>
    </source>
</evidence>
<protein>
    <submittedName>
        <fullName evidence="1">ESAT-6 like protein ESXC</fullName>
    </submittedName>
</protein>
<sequence>MLSGLQGLIETVGQHGTTTGHVLDNAIGTDQAIAGLF</sequence>
<gene>
    <name evidence="1" type="ORF">ERS007739_01878</name>
</gene>
<dbReference type="Proteomes" id="UP000039021">
    <property type="component" value="Unassembled WGS sequence"/>
</dbReference>